<gene>
    <name evidence="1" type="ORF">SDC9_205838</name>
</gene>
<organism evidence="1">
    <name type="scientific">bioreactor metagenome</name>
    <dbReference type="NCBI Taxonomy" id="1076179"/>
    <lineage>
        <taxon>unclassified sequences</taxon>
        <taxon>metagenomes</taxon>
        <taxon>ecological metagenomes</taxon>
    </lineage>
</organism>
<proteinExistence type="predicted"/>
<protein>
    <submittedName>
        <fullName evidence="1">Uncharacterized protein</fullName>
    </submittedName>
</protein>
<sequence length="51" mass="5881">MNRLILAYYLVSHELGYVDLVSSVEILILDPFVDGSDLLSPIFFHLIPRFE</sequence>
<dbReference type="AlphaFoldDB" id="A0A645J420"/>
<comment type="caution">
    <text evidence="1">The sequence shown here is derived from an EMBL/GenBank/DDBJ whole genome shotgun (WGS) entry which is preliminary data.</text>
</comment>
<evidence type="ECO:0000313" key="1">
    <source>
        <dbReference type="EMBL" id="MPN58137.1"/>
    </source>
</evidence>
<reference evidence="1" key="1">
    <citation type="submission" date="2019-08" db="EMBL/GenBank/DDBJ databases">
        <authorList>
            <person name="Kucharzyk K."/>
            <person name="Murdoch R.W."/>
            <person name="Higgins S."/>
            <person name="Loffler F."/>
        </authorList>
    </citation>
    <scope>NUCLEOTIDE SEQUENCE</scope>
</reference>
<name>A0A645J420_9ZZZZ</name>
<accession>A0A645J420</accession>
<dbReference type="EMBL" id="VSSQ01130507">
    <property type="protein sequence ID" value="MPN58137.1"/>
    <property type="molecule type" value="Genomic_DNA"/>
</dbReference>